<gene>
    <name evidence="7" type="primary">cobA</name>
    <name evidence="7" type="ORF">QH948_08280</name>
</gene>
<dbReference type="Gene3D" id="3.40.1010.10">
    <property type="entry name" value="Cobalt-precorrin-4 Transmethylase, Domain 1"/>
    <property type="match status" value="1"/>
</dbReference>
<dbReference type="NCBIfam" id="TIGR01469">
    <property type="entry name" value="cobA_cysG_Cterm"/>
    <property type="match status" value="1"/>
</dbReference>
<dbReference type="InterPro" id="IPR035996">
    <property type="entry name" value="4pyrrol_Methylase_sf"/>
</dbReference>
<evidence type="ECO:0000313" key="7">
    <source>
        <dbReference type="EMBL" id="WGT46162.1"/>
    </source>
</evidence>
<dbReference type="InterPro" id="IPR000878">
    <property type="entry name" value="4pyrrol_Mease"/>
</dbReference>
<dbReference type="PANTHER" id="PTHR45790:SF3">
    <property type="entry name" value="S-ADENOSYL-L-METHIONINE-DEPENDENT UROPORPHYRINOGEN III METHYLTRANSFERASE, CHLOROPLASTIC"/>
    <property type="match status" value="1"/>
</dbReference>
<dbReference type="Gene3D" id="3.30.950.10">
    <property type="entry name" value="Methyltransferase, Cobalt-precorrin-4 Transmethylase, Domain 2"/>
    <property type="match status" value="1"/>
</dbReference>
<proteinExistence type="predicted"/>
<dbReference type="Proteomes" id="UP001244136">
    <property type="component" value="Chromosome"/>
</dbReference>
<evidence type="ECO:0000256" key="2">
    <source>
        <dbReference type="ARBA" id="ARBA00022603"/>
    </source>
</evidence>
<keyword evidence="4" id="KW-0949">S-adenosyl-L-methionine</keyword>
<dbReference type="InterPro" id="IPR050161">
    <property type="entry name" value="Siro_Cobalamin_biosynth"/>
</dbReference>
<dbReference type="InterPro" id="IPR014777">
    <property type="entry name" value="4pyrrole_Mease_sub1"/>
</dbReference>
<dbReference type="RefSeq" id="WP_281143975.1">
    <property type="nucleotide sequence ID" value="NZ_CP123967.1"/>
</dbReference>
<evidence type="ECO:0000256" key="1">
    <source>
        <dbReference type="ARBA" id="ARBA00012162"/>
    </source>
</evidence>
<dbReference type="InterPro" id="IPR006366">
    <property type="entry name" value="CobA/CysG_C"/>
</dbReference>
<dbReference type="SUPFAM" id="SSF53790">
    <property type="entry name" value="Tetrapyrrole methylase"/>
    <property type="match status" value="1"/>
</dbReference>
<feature type="domain" description="Tetrapyrrole methylase" evidence="6">
    <location>
        <begin position="10"/>
        <end position="221"/>
    </location>
</feature>
<accession>A0ABY8PUP2</accession>
<dbReference type="InterPro" id="IPR014776">
    <property type="entry name" value="4pyrrole_Mease_sub2"/>
</dbReference>
<keyword evidence="8" id="KW-1185">Reference proteome</keyword>
<name>A0ABY8PUP2_9ACTN</name>
<evidence type="ECO:0000259" key="6">
    <source>
        <dbReference type="Pfam" id="PF00590"/>
    </source>
</evidence>
<evidence type="ECO:0000256" key="4">
    <source>
        <dbReference type="ARBA" id="ARBA00022691"/>
    </source>
</evidence>
<evidence type="ECO:0000256" key="5">
    <source>
        <dbReference type="ARBA" id="ARBA00023244"/>
    </source>
</evidence>
<keyword evidence="3 7" id="KW-0808">Transferase</keyword>
<dbReference type="EMBL" id="CP123967">
    <property type="protein sequence ID" value="WGT46162.1"/>
    <property type="molecule type" value="Genomic_DNA"/>
</dbReference>
<protein>
    <recommendedName>
        <fullName evidence="1">uroporphyrinogen-III C-methyltransferase</fullName>
        <ecNumber evidence="1">2.1.1.107</ecNumber>
    </recommendedName>
</protein>
<dbReference type="NCBIfam" id="NF004790">
    <property type="entry name" value="PRK06136.1"/>
    <property type="match status" value="1"/>
</dbReference>
<dbReference type="GO" id="GO:0004851">
    <property type="term" value="F:uroporphyrin-III C-methyltransferase activity"/>
    <property type="evidence" value="ECO:0007669"/>
    <property type="project" value="UniProtKB-EC"/>
</dbReference>
<dbReference type="Pfam" id="PF00590">
    <property type="entry name" value="TP_methylase"/>
    <property type="match status" value="1"/>
</dbReference>
<organism evidence="7 8">
    <name type="scientific">Tessaracoccus lacteus</name>
    <dbReference type="NCBI Taxonomy" id="3041766"/>
    <lineage>
        <taxon>Bacteria</taxon>
        <taxon>Bacillati</taxon>
        <taxon>Actinomycetota</taxon>
        <taxon>Actinomycetes</taxon>
        <taxon>Propionibacteriales</taxon>
        <taxon>Propionibacteriaceae</taxon>
        <taxon>Tessaracoccus</taxon>
    </lineage>
</organism>
<keyword evidence="5" id="KW-0627">Porphyrin biosynthesis</keyword>
<evidence type="ECO:0000313" key="8">
    <source>
        <dbReference type="Proteomes" id="UP001244136"/>
    </source>
</evidence>
<dbReference type="GO" id="GO:0032259">
    <property type="term" value="P:methylation"/>
    <property type="evidence" value="ECO:0007669"/>
    <property type="project" value="UniProtKB-KW"/>
</dbReference>
<sequence>MQRELIPGEVVLVGGGPGDPDLLTVAGLRAVQQADVLVHDRLGPLEVLDQAPDGAERVNVGKIPRGAFTPQERINEILIERARKGLKVVRLKGGDSFVFGRGGEEWQACVEAGVPVRVIPGVTSAVSVPALAGIPVTHRSLSQGFTVVSGHVPPDDPRSTIAWDALAKGRTTLVLLMAVKNLGAIATRLQDAGMPADTPAAIVQEGSTERQAAWVSTLASIGDVARANDVQPPAIAIIGDVAKLGLD</sequence>
<evidence type="ECO:0000256" key="3">
    <source>
        <dbReference type="ARBA" id="ARBA00022679"/>
    </source>
</evidence>
<reference evidence="7 8" key="1">
    <citation type="journal article" date="2008" name="Int. J. Syst. Evol. Microbiol.">
        <title>Tessaracoccus flavescens sp. nov., isolated from marine sediment.</title>
        <authorList>
            <person name="Lee D.W."/>
            <person name="Lee S.D."/>
        </authorList>
    </citation>
    <scope>NUCLEOTIDE SEQUENCE [LARGE SCALE GENOMIC DNA]</scope>
    <source>
        <strain evidence="7 8">T21</strain>
    </source>
</reference>
<dbReference type="CDD" id="cd11642">
    <property type="entry name" value="SUMT"/>
    <property type="match status" value="1"/>
</dbReference>
<dbReference type="EC" id="2.1.1.107" evidence="1"/>
<keyword evidence="2 7" id="KW-0489">Methyltransferase</keyword>
<dbReference type="PANTHER" id="PTHR45790">
    <property type="entry name" value="SIROHEME SYNTHASE-RELATED"/>
    <property type="match status" value="1"/>
</dbReference>